<feature type="transmembrane region" description="Helical" evidence="1">
    <location>
        <begin position="23"/>
        <end position="41"/>
    </location>
</feature>
<keyword evidence="1" id="KW-1133">Transmembrane helix</keyword>
<protein>
    <submittedName>
        <fullName evidence="2">Reverse transcriptase domain-containing protein</fullName>
    </submittedName>
</protein>
<proteinExistence type="predicted"/>
<dbReference type="EMBL" id="BKCJ011058301">
    <property type="protein sequence ID" value="GFC76843.1"/>
    <property type="molecule type" value="Genomic_DNA"/>
</dbReference>
<dbReference type="PANTHER" id="PTHR33067">
    <property type="entry name" value="RNA-DIRECTED DNA POLYMERASE-RELATED"/>
    <property type="match status" value="1"/>
</dbReference>
<evidence type="ECO:0000313" key="2">
    <source>
        <dbReference type="EMBL" id="GFC76843.1"/>
    </source>
</evidence>
<reference evidence="2" key="1">
    <citation type="journal article" date="2019" name="Sci. Rep.">
        <title>Draft genome of Tanacetum cinerariifolium, the natural source of mosquito coil.</title>
        <authorList>
            <person name="Yamashiro T."/>
            <person name="Shiraishi A."/>
            <person name="Satake H."/>
            <person name="Nakayama K."/>
        </authorList>
    </citation>
    <scope>NUCLEOTIDE SEQUENCE</scope>
</reference>
<dbReference type="AlphaFoldDB" id="A0A699QSA9"/>
<organism evidence="2">
    <name type="scientific">Tanacetum cinerariifolium</name>
    <name type="common">Dalmatian daisy</name>
    <name type="synonym">Chrysanthemum cinerariifolium</name>
    <dbReference type="NCBI Taxonomy" id="118510"/>
    <lineage>
        <taxon>Eukaryota</taxon>
        <taxon>Viridiplantae</taxon>
        <taxon>Streptophyta</taxon>
        <taxon>Embryophyta</taxon>
        <taxon>Tracheophyta</taxon>
        <taxon>Spermatophyta</taxon>
        <taxon>Magnoliopsida</taxon>
        <taxon>eudicotyledons</taxon>
        <taxon>Gunneridae</taxon>
        <taxon>Pentapetalae</taxon>
        <taxon>asterids</taxon>
        <taxon>campanulids</taxon>
        <taxon>Asterales</taxon>
        <taxon>Asteraceae</taxon>
        <taxon>Asteroideae</taxon>
        <taxon>Anthemideae</taxon>
        <taxon>Anthemidinae</taxon>
        <taxon>Tanacetum</taxon>
    </lineage>
</organism>
<name>A0A699QSA9_TANCI</name>
<dbReference type="GO" id="GO:0003964">
    <property type="term" value="F:RNA-directed DNA polymerase activity"/>
    <property type="evidence" value="ECO:0007669"/>
    <property type="project" value="UniProtKB-KW"/>
</dbReference>
<sequence length="156" mass="17324">TLGSSELPPSSFSKPSEIPPPPTSFFLIFLSGILINLQLLISQGKFTFPVDFVVVDYDVDPHVPLILGRPFLRKAHALVDVYREELILRDDDKKIIFHADSTSKHPQKNGNESISMINFIDITCEDGFQKVLKIKKLNHPFSGSTTSPSDSSPSLT</sequence>
<feature type="non-terminal residue" evidence="2">
    <location>
        <position position="1"/>
    </location>
</feature>
<accession>A0A699QSA9</accession>
<dbReference type="Gene3D" id="2.40.70.10">
    <property type="entry name" value="Acid Proteases"/>
    <property type="match status" value="1"/>
</dbReference>
<keyword evidence="1" id="KW-0472">Membrane</keyword>
<keyword evidence="2" id="KW-0695">RNA-directed DNA polymerase</keyword>
<feature type="non-terminal residue" evidence="2">
    <location>
        <position position="156"/>
    </location>
</feature>
<evidence type="ECO:0000256" key="1">
    <source>
        <dbReference type="SAM" id="Phobius"/>
    </source>
</evidence>
<keyword evidence="2" id="KW-0808">Transferase</keyword>
<comment type="caution">
    <text evidence="2">The sequence shown here is derived from an EMBL/GenBank/DDBJ whole genome shotgun (WGS) entry which is preliminary data.</text>
</comment>
<gene>
    <name evidence="2" type="ORF">Tci_848813</name>
</gene>
<dbReference type="PANTHER" id="PTHR33067:SF35">
    <property type="entry name" value="ASPARTIC PEPTIDASE DDI1-TYPE DOMAIN-CONTAINING PROTEIN"/>
    <property type="match status" value="1"/>
</dbReference>
<dbReference type="InterPro" id="IPR021109">
    <property type="entry name" value="Peptidase_aspartic_dom_sf"/>
</dbReference>
<keyword evidence="1" id="KW-0812">Transmembrane</keyword>
<keyword evidence="2" id="KW-0548">Nucleotidyltransferase</keyword>